<keyword evidence="4" id="KW-0804">Transcription</keyword>
<dbReference type="STRING" id="1121001.SAMN02745857_01071"/>
<dbReference type="InterPro" id="IPR000847">
    <property type="entry name" value="LysR_HTH_N"/>
</dbReference>
<dbReference type="Proteomes" id="UP000192761">
    <property type="component" value="Unassembled WGS sequence"/>
</dbReference>
<dbReference type="Pfam" id="PF03466">
    <property type="entry name" value="LysR_substrate"/>
    <property type="match status" value="1"/>
</dbReference>
<evidence type="ECO:0000259" key="5">
    <source>
        <dbReference type="PROSITE" id="PS50931"/>
    </source>
</evidence>
<proteinExistence type="inferred from homology"/>
<dbReference type="PANTHER" id="PTHR30537">
    <property type="entry name" value="HTH-TYPE TRANSCRIPTIONAL REGULATOR"/>
    <property type="match status" value="1"/>
</dbReference>
<protein>
    <submittedName>
        <fullName evidence="6">DNA-binding transcriptional regulator, LysR family</fullName>
    </submittedName>
</protein>
<evidence type="ECO:0000256" key="3">
    <source>
        <dbReference type="ARBA" id="ARBA00023125"/>
    </source>
</evidence>
<sequence>MENQFPQLENASTLDWNDLKFFLAVARGGGLTPAAQALRTSASTVSRHIDSMETRLGARLFLRQQRGYLLTDQGGALFEQVAEVERAMLALERSGSAIGDGACGRVRFATSETLAHQLIAPNLVELVRAHPQLQVELIVGRNLADLGRREADLALRIVGSPEREHDPDYIAHALGGMPFALYAAPALLQGVDDWRKLPHIAWDAQWATSRPVGQWLARTFDGREPILRTNSITAKYMAARSGLGVVSLPCFFGDVQTGLQKLAPLGIDFLPQLWLVYHRDLKASRRVQVVREFVERLVQQHILAPAAGQAAQ</sequence>
<evidence type="ECO:0000256" key="2">
    <source>
        <dbReference type="ARBA" id="ARBA00023015"/>
    </source>
</evidence>
<dbReference type="Gene3D" id="1.10.10.10">
    <property type="entry name" value="Winged helix-like DNA-binding domain superfamily/Winged helix DNA-binding domain"/>
    <property type="match status" value="1"/>
</dbReference>
<dbReference type="GO" id="GO:0043565">
    <property type="term" value="F:sequence-specific DNA binding"/>
    <property type="evidence" value="ECO:0007669"/>
    <property type="project" value="TreeGrafter"/>
</dbReference>
<keyword evidence="3 6" id="KW-0238">DNA-binding</keyword>
<dbReference type="InterPro" id="IPR036388">
    <property type="entry name" value="WH-like_DNA-bd_sf"/>
</dbReference>
<dbReference type="PROSITE" id="PS50931">
    <property type="entry name" value="HTH_LYSR"/>
    <property type="match status" value="1"/>
</dbReference>
<keyword evidence="2" id="KW-0805">Transcription regulation</keyword>
<dbReference type="AlphaFoldDB" id="A0A1W1XAC3"/>
<dbReference type="InterPro" id="IPR058163">
    <property type="entry name" value="LysR-type_TF_proteobact-type"/>
</dbReference>
<dbReference type="Gene3D" id="3.40.190.290">
    <property type="match status" value="1"/>
</dbReference>
<evidence type="ECO:0000256" key="1">
    <source>
        <dbReference type="ARBA" id="ARBA00009437"/>
    </source>
</evidence>
<evidence type="ECO:0000313" key="7">
    <source>
        <dbReference type="Proteomes" id="UP000192761"/>
    </source>
</evidence>
<dbReference type="InterPro" id="IPR005119">
    <property type="entry name" value="LysR_subst-bd"/>
</dbReference>
<dbReference type="InterPro" id="IPR036390">
    <property type="entry name" value="WH_DNA-bd_sf"/>
</dbReference>
<dbReference type="Pfam" id="PF00126">
    <property type="entry name" value="HTH_1"/>
    <property type="match status" value="1"/>
</dbReference>
<dbReference type="PANTHER" id="PTHR30537:SF3">
    <property type="entry name" value="TRANSCRIPTIONAL REGULATORY PROTEIN"/>
    <property type="match status" value="1"/>
</dbReference>
<name>A0A1W1XAC3_9NEIS</name>
<keyword evidence="7" id="KW-1185">Reference proteome</keyword>
<gene>
    <name evidence="6" type="ORF">SAMN02745857_01071</name>
</gene>
<evidence type="ECO:0000256" key="4">
    <source>
        <dbReference type="ARBA" id="ARBA00023163"/>
    </source>
</evidence>
<dbReference type="SUPFAM" id="SSF46785">
    <property type="entry name" value="Winged helix' DNA-binding domain"/>
    <property type="match status" value="1"/>
</dbReference>
<dbReference type="SUPFAM" id="SSF53850">
    <property type="entry name" value="Periplasmic binding protein-like II"/>
    <property type="match status" value="1"/>
</dbReference>
<organism evidence="6 7">
    <name type="scientific">Andreprevotia lacus DSM 23236</name>
    <dbReference type="NCBI Taxonomy" id="1121001"/>
    <lineage>
        <taxon>Bacteria</taxon>
        <taxon>Pseudomonadati</taxon>
        <taxon>Pseudomonadota</taxon>
        <taxon>Betaproteobacteria</taxon>
        <taxon>Neisseriales</taxon>
        <taxon>Chitinibacteraceae</taxon>
        <taxon>Andreprevotia</taxon>
    </lineage>
</organism>
<dbReference type="EMBL" id="FWXD01000005">
    <property type="protein sequence ID" value="SMC20896.1"/>
    <property type="molecule type" value="Genomic_DNA"/>
</dbReference>
<dbReference type="GO" id="GO:0003700">
    <property type="term" value="F:DNA-binding transcription factor activity"/>
    <property type="evidence" value="ECO:0007669"/>
    <property type="project" value="InterPro"/>
</dbReference>
<accession>A0A1W1XAC3</accession>
<reference evidence="6 7" key="1">
    <citation type="submission" date="2017-04" db="EMBL/GenBank/DDBJ databases">
        <authorList>
            <person name="Afonso C.L."/>
            <person name="Miller P.J."/>
            <person name="Scott M.A."/>
            <person name="Spackman E."/>
            <person name="Goraichik I."/>
            <person name="Dimitrov K.M."/>
            <person name="Suarez D.L."/>
            <person name="Swayne D.E."/>
        </authorList>
    </citation>
    <scope>NUCLEOTIDE SEQUENCE [LARGE SCALE GENOMIC DNA]</scope>
    <source>
        <strain evidence="6 7">DSM 23236</strain>
    </source>
</reference>
<feature type="domain" description="HTH lysR-type" evidence="5">
    <location>
        <begin position="14"/>
        <end position="71"/>
    </location>
</feature>
<evidence type="ECO:0000313" key="6">
    <source>
        <dbReference type="EMBL" id="SMC20896.1"/>
    </source>
</evidence>
<comment type="similarity">
    <text evidence="1">Belongs to the LysR transcriptional regulatory family.</text>
</comment>
<dbReference type="GO" id="GO:0006351">
    <property type="term" value="P:DNA-templated transcription"/>
    <property type="evidence" value="ECO:0007669"/>
    <property type="project" value="TreeGrafter"/>
</dbReference>